<feature type="compositionally biased region" description="Low complexity" evidence="1">
    <location>
        <begin position="106"/>
        <end position="137"/>
    </location>
</feature>
<gene>
    <name evidence="3" type="ORF">An07g06230</name>
</gene>
<keyword evidence="2" id="KW-0812">Transmembrane</keyword>
<accession>A0AAJ8C0B5</accession>
<keyword evidence="2" id="KW-1133">Transmembrane helix</keyword>
<evidence type="ECO:0000313" key="3">
    <source>
        <dbReference type="RefSeq" id="XP_059605786.1"/>
    </source>
</evidence>
<feature type="region of interest" description="Disordered" evidence="1">
    <location>
        <begin position="106"/>
        <end position="141"/>
    </location>
</feature>
<proteinExistence type="predicted"/>
<sequence length="254" mass="26659">MSKTAPNPTSDQPGLEVSVADGLIVDHRQIQQQGLYYAGDGSDAPIPVLAEPGAGLDTKQETNVGEGSRSERRTLCGLRRRYLFLGIIVSLIVIAAAVGGGVGGSLASRKNSSSSTTNTSATPTTTTTSTSTSTSTNEACPASNGTTITVQGIEYTRLCGIDLCSSTNGCTEMTISDDTLRDFTTDSLVKCIQQCESYNDVIRGSECHGLEPYPSMLPEECNKYTKVGAGWVDDNECGSECVIPSQAHVLIGTN</sequence>
<keyword evidence="2" id="KW-0472">Membrane</keyword>
<evidence type="ECO:0000256" key="2">
    <source>
        <dbReference type="SAM" id="Phobius"/>
    </source>
</evidence>
<organism evidence="3">
    <name type="scientific">Aspergillus niger</name>
    <dbReference type="NCBI Taxonomy" id="5061"/>
    <lineage>
        <taxon>Eukaryota</taxon>
        <taxon>Fungi</taxon>
        <taxon>Dikarya</taxon>
        <taxon>Ascomycota</taxon>
        <taxon>Pezizomycotina</taxon>
        <taxon>Eurotiomycetes</taxon>
        <taxon>Eurotiomycetidae</taxon>
        <taxon>Eurotiales</taxon>
        <taxon>Aspergillaceae</taxon>
        <taxon>Aspergillus</taxon>
        <taxon>Aspergillus subgen. Circumdati</taxon>
    </lineage>
</organism>
<reference evidence="3" key="1">
    <citation type="submission" date="2025-02" db="EMBL/GenBank/DDBJ databases">
        <authorList>
            <consortium name="NCBI Genome Project"/>
        </authorList>
    </citation>
    <scope>NUCLEOTIDE SEQUENCE</scope>
</reference>
<dbReference type="GeneID" id="4981890"/>
<feature type="transmembrane region" description="Helical" evidence="2">
    <location>
        <begin position="82"/>
        <end position="107"/>
    </location>
</feature>
<dbReference type="VEuPathDB" id="FungiDB:An07g06230"/>
<protein>
    <submittedName>
        <fullName evidence="3">Uncharacterized protein</fullName>
    </submittedName>
</protein>
<dbReference type="KEGG" id="ang:An07g06230"/>
<name>A0AAJ8C0B5_ASPNG</name>
<dbReference type="RefSeq" id="XP_059605786.1">
    <property type="nucleotide sequence ID" value="XM_059748519.1"/>
</dbReference>
<dbReference type="AlphaFoldDB" id="A0AAJ8C0B5"/>
<reference evidence="3" key="2">
    <citation type="submission" date="2025-08" db="UniProtKB">
        <authorList>
            <consortium name="RefSeq"/>
        </authorList>
    </citation>
    <scope>IDENTIFICATION</scope>
</reference>
<evidence type="ECO:0000256" key="1">
    <source>
        <dbReference type="SAM" id="MobiDB-lite"/>
    </source>
</evidence>
<feature type="region of interest" description="Disordered" evidence="1">
    <location>
        <begin position="47"/>
        <end position="71"/>
    </location>
</feature>